<dbReference type="EMBL" id="NHNI01000004">
    <property type="protein sequence ID" value="OZY83651.1"/>
    <property type="molecule type" value="Genomic_DNA"/>
</dbReference>
<name>A0A266Q2N6_9GAMM</name>
<dbReference type="InterPro" id="IPR005625">
    <property type="entry name" value="PepSY-ass_TM"/>
</dbReference>
<keyword evidence="1" id="KW-0472">Membrane</keyword>
<feature type="transmembrane region" description="Helical" evidence="1">
    <location>
        <begin position="21"/>
        <end position="45"/>
    </location>
</feature>
<dbReference type="Proteomes" id="UP000216101">
    <property type="component" value="Unassembled WGS sequence"/>
</dbReference>
<proteinExistence type="predicted"/>
<sequence length="438" mass="48966">MNNTLSATNNNKALYRTLWRWHFYAGVFAIPFVILLSLTGAIYLFKPYYEHWQERDYRGLQVTGKALAPNDQISAALAAVDGGKLLSYRLPQAADEAVLISVQADTVWRVFVNPYTGEVLTKFRSDEQLMNIVKTIHGELLLGNVGSILVELAACWAIVLIITGLYLWWPRNARGMAGVIYPRLRDGSRTFWRDIHAVTGIWISAFALFLLVSGLPWALVWGSALKEVRAMDFSRIVQAEQQRDWTQTSHQEHQSWRAQASDVFNLTPEVLAAAQQLQLPSPVELSVANSHHNSWKVSSQTPNRPQRSDVWLNGDGSIEKRSGFAEKKFLDRTIGIGIAAHEGYLFGWFNLVLGVLTCLGLILISVSGFILWRKRKPEAVLGAPPPIPTRVGFSVVAITLGLALFLPVLAISLIALLVIEFFVLRRLNGVNRWLGLGR</sequence>
<protein>
    <submittedName>
        <fullName evidence="2">Peptidase</fullName>
    </submittedName>
</protein>
<dbReference type="PANTHER" id="PTHR34219:SF1">
    <property type="entry name" value="PEPSY DOMAIN-CONTAINING PROTEIN"/>
    <property type="match status" value="1"/>
</dbReference>
<gene>
    <name evidence="2" type="ORF">CBP51_19830</name>
</gene>
<keyword evidence="3" id="KW-1185">Reference proteome</keyword>
<feature type="transmembrane region" description="Helical" evidence="1">
    <location>
        <begin position="391"/>
        <end position="424"/>
    </location>
</feature>
<dbReference type="RefSeq" id="WP_094986289.1">
    <property type="nucleotide sequence ID" value="NZ_NHNI01000004.1"/>
</dbReference>
<keyword evidence="1" id="KW-0812">Transmembrane</keyword>
<organism evidence="2 3">
    <name type="scientific">Cellvibrio mixtus</name>
    <dbReference type="NCBI Taxonomy" id="39650"/>
    <lineage>
        <taxon>Bacteria</taxon>
        <taxon>Pseudomonadati</taxon>
        <taxon>Pseudomonadota</taxon>
        <taxon>Gammaproteobacteria</taxon>
        <taxon>Cellvibrionales</taxon>
        <taxon>Cellvibrionaceae</taxon>
        <taxon>Cellvibrio</taxon>
    </lineage>
</organism>
<evidence type="ECO:0000256" key="1">
    <source>
        <dbReference type="SAM" id="Phobius"/>
    </source>
</evidence>
<dbReference type="AlphaFoldDB" id="A0A266Q2N6"/>
<feature type="transmembrane region" description="Helical" evidence="1">
    <location>
        <begin position="140"/>
        <end position="169"/>
    </location>
</feature>
<evidence type="ECO:0000313" key="2">
    <source>
        <dbReference type="EMBL" id="OZY83651.1"/>
    </source>
</evidence>
<dbReference type="Pfam" id="PF03929">
    <property type="entry name" value="PepSY_TM"/>
    <property type="match status" value="1"/>
</dbReference>
<reference evidence="3" key="1">
    <citation type="submission" date="2017-05" db="EMBL/GenBank/DDBJ databases">
        <authorList>
            <person name="Barney B.M."/>
        </authorList>
    </citation>
    <scope>NUCLEOTIDE SEQUENCE [LARGE SCALE GENOMIC DNA]</scope>
    <source>
        <strain evidence="3">PSBB022</strain>
    </source>
</reference>
<feature type="transmembrane region" description="Helical" evidence="1">
    <location>
        <begin position="348"/>
        <end position="371"/>
    </location>
</feature>
<dbReference type="PANTHER" id="PTHR34219">
    <property type="entry name" value="IRON-REGULATED INNER MEMBRANE PROTEIN-RELATED"/>
    <property type="match status" value="1"/>
</dbReference>
<evidence type="ECO:0000313" key="3">
    <source>
        <dbReference type="Proteomes" id="UP000216101"/>
    </source>
</evidence>
<feature type="transmembrane region" description="Helical" evidence="1">
    <location>
        <begin position="201"/>
        <end position="225"/>
    </location>
</feature>
<keyword evidence="1" id="KW-1133">Transmembrane helix</keyword>
<accession>A0A266Q2N6</accession>
<comment type="caution">
    <text evidence="2">The sequence shown here is derived from an EMBL/GenBank/DDBJ whole genome shotgun (WGS) entry which is preliminary data.</text>
</comment>